<dbReference type="PANTHER" id="PTHR36434:SF1">
    <property type="entry name" value="MEMBRANE PROTEASE YUGP-RELATED"/>
    <property type="match status" value="1"/>
</dbReference>
<dbReference type="HOGENOM" id="CLU_084406_0_0_6"/>
<dbReference type="PANTHER" id="PTHR36434">
    <property type="entry name" value="MEMBRANE PROTEASE YUGP-RELATED"/>
    <property type="match status" value="1"/>
</dbReference>
<reference evidence="2 3" key="1">
    <citation type="journal article" date="2014" name="J Genomics">
        <title>Draft Genome Sequence of the Extremely Halophilic Phototrophic Purple Sulfur Bacterium Halorhodospira halochloris.</title>
        <authorList>
            <person name="Singh K.S."/>
            <person name="Kirksey J."/>
            <person name="Hoff W.D."/>
            <person name="Deole R."/>
        </authorList>
    </citation>
    <scope>NUCLEOTIDE SEQUENCE [LARGE SCALE GENOMIC DNA]</scope>
    <source>
        <strain evidence="2 3">A</strain>
    </source>
</reference>
<keyword evidence="3" id="KW-1185">Reference proteome</keyword>
<gene>
    <name evidence="2" type="ORF">M911_12810</name>
</gene>
<organism evidence="2 3">
    <name type="scientific">Ectothiorhodospira haloalkaliphila</name>
    <dbReference type="NCBI Taxonomy" id="421628"/>
    <lineage>
        <taxon>Bacteria</taxon>
        <taxon>Pseudomonadati</taxon>
        <taxon>Pseudomonadota</taxon>
        <taxon>Gammaproteobacteria</taxon>
        <taxon>Chromatiales</taxon>
        <taxon>Ectothiorhodospiraceae</taxon>
        <taxon>Ectothiorhodospira</taxon>
    </lineage>
</organism>
<accession>W8KJB5</accession>
<evidence type="ECO:0000313" key="3">
    <source>
        <dbReference type="Proteomes" id="UP000019442"/>
    </source>
</evidence>
<dbReference type="Pfam" id="PF04298">
    <property type="entry name" value="Zn_peptidase_2"/>
    <property type="match status" value="1"/>
</dbReference>
<proteinExistence type="predicted"/>
<dbReference type="Proteomes" id="UP000019442">
    <property type="component" value="Chromosome"/>
</dbReference>
<sequence>MVFLALTLLLALFFLPAFIARSVLRHYSDEREDFPGTGGELARHLLDRRGLNDVIVEVTEAGDHYDPQARAVRLSPQNHDGRSLTAVTVAAHEVGHALQHAEGYAPLQIRSTLARSAQQAERIGAWVMMLVPVMAVLTRSPVGAGFVLLVGVVSFGVSALVHLVTLPVELDASYRRAMPILAMGYIPPRDQRAARRILTACAFTYVATALASVLNMWRWLALIRR</sequence>
<dbReference type="AlphaFoldDB" id="W8KJB5"/>
<protein>
    <submittedName>
        <fullName evidence="2">Peptidase</fullName>
    </submittedName>
</protein>
<dbReference type="PATRIC" id="fig|1354791.3.peg.3051"/>
<evidence type="ECO:0000313" key="2">
    <source>
        <dbReference type="EMBL" id="AHK79889.1"/>
    </source>
</evidence>
<keyword evidence="1" id="KW-1133">Transmembrane helix</keyword>
<reference evidence="3" key="2">
    <citation type="submission" date="2014-02" db="EMBL/GenBank/DDBJ databases">
        <title>Draft Genome Sequence of extremely halophilic bacteria Halorhodospira halochloris.</title>
        <authorList>
            <person name="Singh K.S."/>
        </authorList>
    </citation>
    <scope>NUCLEOTIDE SEQUENCE [LARGE SCALE GENOMIC DNA]</scope>
    <source>
        <strain evidence="3">A</strain>
    </source>
</reference>
<dbReference type="OrthoDB" id="9805386at2"/>
<dbReference type="RefSeq" id="WP_025282387.1">
    <property type="nucleotide sequence ID" value="NZ_CP007268.1"/>
</dbReference>
<keyword evidence="1" id="KW-0472">Membrane</keyword>
<dbReference type="EMBL" id="CP007268">
    <property type="protein sequence ID" value="AHK79889.1"/>
    <property type="molecule type" value="Genomic_DNA"/>
</dbReference>
<dbReference type="InterPro" id="IPR007395">
    <property type="entry name" value="Zn_peptidase_2"/>
</dbReference>
<feature type="transmembrane region" description="Helical" evidence="1">
    <location>
        <begin position="197"/>
        <end position="217"/>
    </location>
</feature>
<name>W8KJB5_9GAMM</name>
<dbReference type="KEGG" id="hhc:M911_12810"/>
<feature type="transmembrane region" description="Helical" evidence="1">
    <location>
        <begin position="146"/>
        <end position="168"/>
    </location>
</feature>
<keyword evidence="1" id="KW-0812">Transmembrane</keyword>
<evidence type="ECO:0000256" key="1">
    <source>
        <dbReference type="SAM" id="Phobius"/>
    </source>
</evidence>